<protein>
    <submittedName>
        <fullName evidence="3">Coenzyme F420-0:L-glutamate ligase</fullName>
        <ecNumber evidence="3">6.3.2.31</ecNumber>
    </submittedName>
</protein>
<comment type="caution">
    <text evidence="3">The sequence shown here is derived from an EMBL/GenBank/DDBJ whole genome shotgun (WGS) entry which is preliminary data.</text>
</comment>
<evidence type="ECO:0000259" key="2">
    <source>
        <dbReference type="Pfam" id="PF01996"/>
    </source>
</evidence>
<organism evidence="3 4">
    <name type="scientific">Microbacterium profundi</name>
    <dbReference type="NCBI Taxonomy" id="450380"/>
    <lineage>
        <taxon>Bacteria</taxon>
        <taxon>Bacillati</taxon>
        <taxon>Actinomycetota</taxon>
        <taxon>Actinomycetes</taxon>
        <taxon>Micrococcales</taxon>
        <taxon>Microbacteriaceae</taxon>
        <taxon>Microbacterium</taxon>
    </lineage>
</organism>
<dbReference type="GO" id="GO:0052618">
    <property type="term" value="F:coenzyme F420-0:L-glutamate ligase activity"/>
    <property type="evidence" value="ECO:0007669"/>
    <property type="project" value="UniProtKB-EC"/>
</dbReference>
<evidence type="ECO:0000256" key="1">
    <source>
        <dbReference type="SAM" id="MobiDB-lite"/>
    </source>
</evidence>
<dbReference type="InterPro" id="IPR002847">
    <property type="entry name" value="F420-0_gamma-glut_ligase-dom"/>
</dbReference>
<dbReference type="EC" id="6.3.2.31" evidence="3"/>
<name>A0ABV3LFX7_9MICO</name>
<accession>A0ABV3LFX7</accession>
<dbReference type="EMBL" id="JBFBMH010000006">
    <property type="protein sequence ID" value="MEW1974696.1"/>
    <property type="molecule type" value="Genomic_DNA"/>
</dbReference>
<gene>
    <name evidence="3" type="ORF">AB0301_06400</name>
</gene>
<dbReference type="Pfam" id="PF01996">
    <property type="entry name" value="F420_ligase"/>
    <property type="match status" value="1"/>
</dbReference>
<reference evidence="3 4" key="1">
    <citation type="submission" date="2024-06" db="EMBL/GenBank/DDBJ databases">
        <title>The Natural Products Discovery Center: Release of the First 8490 Sequenced Strains for Exploring Actinobacteria Biosynthetic Diversity.</title>
        <authorList>
            <person name="Kalkreuter E."/>
            <person name="Kautsar S.A."/>
            <person name="Yang D."/>
            <person name="Bader C.D."/>
            <person name="Teijaro C.N."/>
            <person name="Fluegel L."/>
            <person name="Davis C.M."/>
            <person name="Simpson J.R."/>
            <person name="Lauterbach L."/>
            <person name="Steele A.D."/>
            <person name="Gui C."/>
            <person name="Meng S."/>
            <person name="Li G."/>
            <person name="Viehrig K."/>
            <person name="Ye F."/>
            <person name="Su P."/>
            <person name="Kiefer A.F."/>
            <person name="Nichols A."/>
            <person name="Cepeda A.J."/>
            <person name="Yan W."/>
            <person name="Fan B."/>
            <person name="Jiang Y."/>
            <person name="Adhikari A."/>
            <person name="Zheng C.-J."/>
            <person name="Schuster L."/>
            <person name="Cowan T.M."/>
            <person name="Smanski M.J."/>
            <person name="Chevrette M.G."/>
            <person name="De Carvalho L.P.S."/>
            <person name="Shen B."/>
        </authorList>
    </citation>
    <scope>NUCLEOTIDE SEQUENCE [LARGE SCALE GENOMIC DNA]</scope>
    <source>
        <strain evidence="3 4">NPDC077434</strain>
    </source>
</reference>
<sequence length="241" mass="25998">MTQENAGTENDGRANGGKTLETSVDGKKYARIPLRTRVVMPEDDIDQIVTEYATDAVQPGDLLFVTEKIVAITQGRSYRLDEIQPRKLALFLSKYVTRTPYGIGLGMPETMEMALRECGTPRILLAAAVAAVTKAFGRKGDFYRIAGDKARAIDGPTSHTIPPYNEAVVLGPKNPRQVASHLKALIGGKADVAVVDINDLGGNILGSTLDKAGELRLVRILKDNPLGQGRESTPMGIIRTV</sequence>
<evidence type="ECO:0000313" key="4">
    <source>
        <dbReference type="Proteomes" id="UP001553715"/>
    </source>
</evidence>
<proteinExistence type="predicted"/>
<feature type="domain" description="Coenzyme F420:L-glutamate ligase-like" evidence="2">
    <location>
        <begin position="34"/>
        <end position="192"/>
    </location>
</feature>
<dbReference type="SUPFAM" id="SSF144010">
    <property type="entry name" value="CofE-like"/>
    <property type="match status" value="1"/>
</dbReference>
<dbReference type="Proteomes" id="UP001553715">
    <property type="component" value="Unassembled WGS sequence"/>
</dbReference>
<dbReference type="Gene3D" id="3.30.1330.100">
    <property type="entry name" value="CofE-like"/>
    <property type="match status" value="1"/>
</dbReference>
<keyword evidence="4" id="KW-1185">Reference proteome</keyword>
<feature type="region of interest" description="Disordered" evidence="1">
    <location>
        <begin position="1"/>
        <end position="22"/>
    </location>
</feature>
<dbReference type="RefSeq" id="WP_206476456.1">
    <property type="nucleotide sequence ID" value="NZ_JBFBMH010000006.1"/>
</dbReference>
<evidence type="ECO:0000313" key="3">
    <source>
        <dbReference type="EMBL" id="MEW1974696.1"/>
    </source>
</evidence>
<keyword evidence="3" id="KW-0436">Ligase</keyword>